<dbReference type="InterPro" id="IPR044946">
    <property type="entry name" value="Restrct_endonuc_typeI_TRD_sf"/>
</dbReference>
<dbReference type="PANTHER" id="PTHR30408:SF12">
    <property type="entry name" value="TYPE I RESTRICTION ENZYME MJAVIII SPECIFICITY SUBUNIT"/>
    <property type="match status" value="1"/>
</dbReference>
<evidence type="ECO:0000313" key="5">
    <source>
        <dbReference type="EMBL" id="AUW93053.1"/>
    </source>
</evidence>
<accession>A0ABM6RNV6</accession>
<reference evidence="5 6" key="1">
    <citation type="journal article" date="2019" name="Sci. Rep.">
        <title>Sulfobacillus thermotolerans: new insights into resistance and metabolic capacities of acidophilic chemolithotrophs.</title>
        <authorList>
            <person name="Panyushkina A.E."/>
            <person name="Babenko V.V."/>
            <person name="Nikitina A.S."/>
            <person name="Selezneva O.V."/>
            <person name="Tsaplina I.A."/>
            <person name="Letarova M.A."/>
            <person name="Kostryukova E.S."/>
            <person name="Letarov A.V."/>
        </authorList>
    </citation>
    <scope>NUCLEOTIDE SEQUENCE [LARGE SCALE GENOMIC DNA]</scope>
    <source>
        <strain evidence="5 6">Kr1</strain>
    </source>
</reference>
<evidence type="ECO:0000256" key="3">
    <source>
        <dbReference type="ARBA" id="ARBA00023125"/>
    </source>
</evidence>
<dbReference type="InterPro" id="IPR000055">
    <property type="entry name" value="Restrct_endonuc_typeI_TRD"/>
</dbReference>
<evidence type="ECO:0000256" key="1">
    <source>
        <dbReference type="ARBA" id="ARBA00010923"/>
    </source>
</evidence>
<name>A0ABM6RNV6_9FIRM</name>
<organism evidence="5 6">
    <name type="scientific">Sulfobacillus thermotolerans</name>
    <dbReference type="NCBI Taxonomy" id="338644"/>
    <lineage>
        <taxon>Bacteria</taxon>
        <taxon>Bacillati</taxon>
        <taxon>Bacillota</taxon>
        <taxon>Clostridia</taxon>
        <taxon>Eubacteriales</taxon>
        <taxon>Clostridiales Family XVII. Incertae Sedis</taxon>
        <taxon>Sulfobacillus</taxon>
    </lineage>
</organism>
<keyword evidence="3" id="KW-0238">DNA-binding</keyword>
<dbReference type="Proteomes" id="UP000325292">
    <property type="component" value="Chromosome"/>
</dbReference>
<keyword evidence="2" id="KW-0680">Restriction system</keyword>
<feature type="domain" description="Type I restriction modification DNA specificity" evidence="4">
    <location>
        <begin position="10"/>
        <end position="173"/>
    </location>
</feature>
<protein>
    <recommendedName>
        <fullName evidence="4">Type I restriction modification DNA specificity domain-containing protein</fullName>
    </recommendedName>
</protein>
<feature type="domain" description="Type I restriction modification DNA specificity" evidence="4">
    <location>
        <begin position="199"/>
        <end position="362"/>
    </location>
</feature>
<sequence length="396" mass="43871">MKTSDKTLHEWALVSLGQVSDIIMGQSPPSNNVIDQQIGLPFYQGKTDFGDVHPIPTVYCLKPLKIAEPEDILITVRAPVGAVNTNHTRAVIGRGIASIRPHRDRLLSNFLFYVMQSPKISSYWKQIKQGSTFDAINKDSLESLKIPLPPLPVQRRIAEILGSVDSIILVRKTLVEKLRLLMNNIMQDQFSRLAGNRTTIGDIAEVQTGPFGSLLKSSSFAAEGVPVLNIGNVKQGFLDTTSLSFVNDGTATALKNYRLRQGDLLFSRMATVGRTCIVPEDAEGWLMSYHLIRLRIRDENILPQYVMYSLIGSPKIQHQVAIQASGGTRSGVNTSILEGLVIDVPSLDSQKKLVNSLDVIQKRIAHGDVLIKQYETLRDSLLNKLLSHQSREVLTI</sequence>
<gene>
    <name evidence="5" type="ORF">BXT84_03050</name>
</gene>
<comment type="similarity">
    <text evidence="1">Belongs to the type-I restriction system S methylase family.</text>
</comment>
<evidence type="ECO:0000313" key="6">
    <source>
        <dbReference type="Proteomes" id="UP000325292"/>
    </source>
</evidence>
<evidence type="ECO:0000256" key="2">
    <source>
        <dbReference type="ARBA" id="ARBA00022747"/>
    </source>
</evidence>
<dbReference type="Pfam" id="PF01420">
    <property type="entry name" value="Methylase_S"/>
    <property type="match status" value="2"/>
</dbReference>
<dbReference type="CDD" id="cd17245">
    <property type="entry name" value="RMtype1_S_TteMORF1547P-TRD2-CR2_Aco12261I-TRD1-CR1_like"/>
    <property type="match status" value="1"/>
</dbReference>
<dbReference type="Gene3D" id="3.90.220.20">
    <property type="entry name" value="DNA methylase specificity domains"/>
    <property type="match status" value="2"/>
</dbReference>
<evidence type="ECO:0000259" key="4">
    <source>
        <dbReference type="Pfam" id="PF01420"/>
    </source>
</evidence>
<dbReference type="EMBL" id="CP019454">
    <property type="protein sequence ID" value="AUW93053.1"/>
    <property type="molecule type" value="Genomic_DNA"/>
</dbReference>
<dbReference type="PANTHER" id="PTHR30408">
    <property type="entry name" value="TYPE-1 RESTRICTION ENZYME ECOKI SPECIFICITY PROTEIN"/>
    <property type="match status" value="1"/>
</dbReference>
<proteinExistence type="inferred from homology"/>
<keyword evidence="6" id="KW-1185">Reference proteome</keyword>
<dbReference type="SUPFAM" id="SSF116734">
    <property type="entry name" value="DNA methylase specificity domain"/>
    <property type="match status" value="2"/>
</dbReference>
<dbReference type="InterPro" id="IPR052021">
    <property type="entry name" value="Type-I_RS_S_subunit"/>
</dbReference>